<evidence type="ECO:0000313" key="3">
    <source>
        <dbReference type="Proteomes" id="UP000034086"/>
    </source>
</evidence>
<dbReference type="PANTHER" id="PTHR22916">
    <property type="entry name" value="GLYCOSYLTRANSFERASE"/>
    <property type="match status" value="1"/>
</dbReference>
<name>A0A0G1M7C9_9BACT</name>
<dbReference type="GO" id="GO:0016758">
    <property type="term" value="F:hexosyltransferase activity"/>
    <property type="evidence" value="ECO:0007669"/>
    <property type="project" value="UniProtKB-ARBA"/>
</dbReference>
<proteinExistence type="predicted"/>
<protein>
    <submittedName>
        <fullName evidence="2">Rhamnosyltrasferase</fullName>
    </submittedName>
</protein>
<dbReference type="PANTHER" id="PTHR22916:SF3">
    <property type="entry name" value="UDP-GLCNAC:BETAGAL BETA-1,3-N-ACETYLGLUCOSAMINYLTRANSFERASE-LIKE PROTEIN 1"/>
    <property type="match status" value="1"/>
</dbReference>
<dbReference type="AlphaFoldDB" id="A0A0G1M7C9"/>
<dbReference type="Proteomes" id="UP000034086">
    <property type="component" value="Unassembled WGS sequence"/>
</dbReference>
<dbReference type="CDD" id="cd00761">
    <property type="entry name" value="Glyco_tranf_GTA_type"/>
    <property type="match status" value="1"/>
</dbReference>
<dbReference type="Pfam" id="PF00535">
    <property type="entry name" value="Glycos_transf_2"/>
    <property type="match status" value="1"/>
</dbReference>
<reference evidence="2 3" key="1">
    <citation type="journal article" date="2015" name="Nature">
        <title>rRNA introns, odd ribosomes, and small enigmatic genomes across a large radiation of phyla.</title>
        <authorList>
            <person name="Brown C.T."/>
            <person name="Hug L.A."/>
            <person name="Thomas B.C."/>
            <person name="Sharon I."/>
            <person name="Castelle C.J."/>
            <person name="Singh A."/>
            <person name="Wilkins M.J."/>
            <person name="Williams K.H."/>
            <person name="Banfield J.F."/>
        </authorList>
    </citation>
    <scope>NUCLEOTIDE SEQUENCE [LARGE SCALE GENOMIC DNA]</scope>
</reference>
<comment type="caution">
    <text evidence="2">The sequence shown here is derived from an EMBL/GenBank/DDBJ whole genome shotgun (WGS) entry which is preliminary data.</text>
</comment>
<dbReference type="EMBL" id="LCKQ01000003">
    <property type="protein sequence ID" value="KKU04126.1"/>
    <property type="molecule type" value="Genomic_DNA"/>
</dbReference>
<dbReference type="SUPFAM" id="SSF53448">
    <property type="entry name" value="Nucleotide-diphospho-sugar transferases"/>
    <property type="match status" value="1"/>
</dbReference>
<dbReference type="InterPro" id="IPR001173">
    <property type="entry name" value="Glyco_trans_2-like"/>
</dbReference>
<dbReference type="Gene3D" id="3.90.550.10">
    <property type="entry name" value="Spore Coat Polysaccharide Biosynthesis Protein SpsA, Chain A"/>
    <property type="match status" value="1"/>
</dbReference>
<evidence type="ECO:0000259" key="1">
    <source>
        <dbReference type="Pfam" id="PF00535"/>
    </source>
</evidence>
<organism evidence="2 3">
    <name type="scientific">Candidatus Woesebacteria bacterium GW2011_GWE1_45_18</name>
    <dbReference type="NCBI Taxonomy" id="1618598"/>
    <lineage>
        <taxon>Bacteria</taxon>
        <taxon>Candidatus Woeseibacteriota</taxon>
    </lineage>
</organism>
<accession>A0A0G1M7C9</accession>
<sequence>MLFSIIIPIYNGERVITRLLEKLDRLTRGFTREIIVIDSESKDGTLEKVEKVQKYVAGIKIVNILKKKFNHGTTRNLGAKLAKGKFITFVSHDALPRNQKTFSYFLKDFEIGEKVVAVFTKEVPYKNSPFFQRAEAYCRYQTFDRHSDSNGLIIQNTTIPFVPLTKENKLLWWGLSNVFSCYRRSFLLKNPFQKVDYGEDLIMGKKIIDLGYTKVYDAKCAVTHSHHYNLLEYYMRQKKDLYLRVNKLKLGSSLGLLCKIKHIFRSKYSIGQKALYFCELIPYYLVKALIFVEVKLAVIE</sequence>
<feature type="domain" description="Glycosyltransferase 2-like" evidence="1">
    <location>
        <begin position="4"/>
        <end position="155"/>
    </location>
</feature>
<evidence type="ECO:0000313" key="2">
    <source>
        <dbReference type="EMBL" id="KKU04126.1"/>
    </source>
</evidence>
<dbReference type="InterPro" id="IPR029044">
    <property type="entry name" value="Nucleotide-diphossugar_trans"/>
</dbReference>
<gene>
    <name evidence="2" type="ORF">UX03_C0003G0013</name>
</gene>